<organism evidence="4 5">
    <name type="scientific">Fibrivirga algicola</name>
    <dbReference type="NCBI Taxonomy" id="2950420"/>
    <lineage>
        <taxon>Bacteria</taxon>
        <taxon>Pseudomonadati</taxon>
        <taxon>Bacteroidota</taxon>
        <taxon>Cytophagia</taxon>
        <taxon>Cytophagales</taxon>
        <taxon>Spirosomataceae</taxon>
        <taxon>Fibrivirga</taxon>
    </lineage>
</organism>
<reference evidence="4" key="1">
    <citation type="submission" date="2024-05" db="EMBL/GenBank/DDBJ databases">
        <authorList>
            <person name="Jung D.-H."/>
        </authorList>
    </citation>
    <scope>NUCLEOTIDE SEQUENCE</scope>
    <source>
        <strain evidence="4">JA-25</strain>
    </source>
</reference>
<keyword evidence="5" id="KW-1185">Reference proteome</keyword>
<dbReference type="InterPro" id="IPR006860">
    <property type="entry name" value="FecR"/>
</dbReference>
<feature type="transmembrane region" description="Helical" evidence="1">
    <location>
        <begin position="148"/>
        <end position="170"/>
    </location>
</feature>
<dbReference type="Pfam" id="PF16344">
    <property type="entry name" value="FecR_C"/>
    <property type="match status" value="1"/>
</dbReference>
<dbReference type="InterPro" id="IPR012373">
    <property type="entry name" value="Ferrdict_sens_TM"/>
</dbReference>
<dbReference type="PANTHER" id="PTHR30273">
    <property type="entry name" value="PERIPLASMIC SIGNAL SENSOR AND SIGMA FACTOR ACTIVATOR FECR-RELATED"/>
    <property type="match status" value="1"/>
</dbReference>
<dbReference type="PANTHER" id="PTHR30273:SF2">
    <property type="entry name" value="PROTEIN FECR"/>
    <property type="match status" value="1"/>
</dbReference>
<dbReference type="Pfam" id="PF04773">
    <property type="entry name" value="FecR"/>
    <property type="match status" value="1"/>
</dbReference>
<evidence type="ECO:0000259" key="2">
    <source>
        <dbReference type="Pfam" id="PF04773"/>
    </source>
</evidence>
<comment type="caution">
    <text evidence="4">The sequence shown here is derived from an EMBL/GenBank/DDBJ whole genome shotgun (WGS) entry which is preliminary data.</text>
</comment>
<dbReference type="EMBL" id="WAEL01000001">
    <property type="protein sequence ID" value="NID09200.1"/>
    <property type="molecule type" value="Genomic_DNA"/>
</dbReference>
<feature type="domain" description="FecR protein" evidence="2">
    <location>
        <begin position="179"/>
        <end position="274"/>
    </location>
</feature>
<name>A0ABX0QAE0_9BACT</name>
<protein>
    <submittedName>
        <fullName evidence="4">DUF4974 domain-containing protein</fullName>
    </submittedName>
</protein>
<keyword evidence="1" id="KW-1133">Transmembrane helix</keyword>
<accession>A0ABX0QAE0</accession>
<dbReference type="Gene3D" id="3.55.50.30">
    <property type="match status" value="1"/>
</dbReference>
<dbReference type="Proteomes" id="UP000606008">
    <property type="component" value="Unassembled WGS sequence"/>
</dbReference>
<evidence type="ECO:0000313" key="4">
    <source>
        <dbReference type="EMBL" id="NID09200.1"/>
    </source>
</evidence>
<sequence length="403" mass="45447">MNLACLSALWRYISAKRWYRSVRCSTGSGCGYCYFTGCTKGYRVVTCLSQTPSFRSPMAEPITRQTLFLFFEGRATALQRKLIEDWLKDPANEELYYASLEAWERQHPQLPDDTTEAETRFFTYLRKQKPAEKPTLSPAFNPVIVRSFWRNGLLAASVFLALLAGLGILFQDTIRYQHYTTDFGETRSLQLTDGSRVTLNANSELKVPRWLYGQADREVWLTGEAEFMVTHTVDHRRFVVRTRSDLSVDVLGTVFSVYDRGTKAAVSLLKGKVNVRYGAANAKQQVITLKPGNQITLNEGGHLALTPRVDPQVVSAWKNHQFVFDNSTLTEVLQLVQENYGVTVRLSDARFGQKRVSGTFTAQSATELLSVLAEIYSLKLQPDQDDFLLIAPAPNPSKSISIQ</sequence>
<dbReference type="InterPro" id="IPR032508">
    <property type="entry name" value="FecR_C"/>
</dbReference>
<keyword evidence="1" id="KW-0472">Membrane</keyword>
<evidence type="ECO:0000313" key="5">
    <source>
        <dbReference type="Proteomes" id="UP000606008"/>
    </source>
</evidence>
<keyword evidence="1" id="KW-0812">Transmembrane</keyword>
<evidence type="ECO:0000259" key="3">
    <source>
        <dbReference type="Pfam" id="PF16344"/>
    </source>
</evidence>
<feature type="domain" description="Protein FecR C-terminal" evidence="3">
    <location>
        <begin position="321"/>
        <end position="381"/>
    </location>
</feature>
<gene>
    <name evidence="4" type="ORF">F7231_03380</name>
</gene>
<proteinExistence type="predicted"/>
<evidence type="ECO:0000256" key="1">
    <source>
        <dbReference type="SAM" id="Phobius"/>
    </source>
</evidence>
<dbReference type="Gene3D" id="2.60.120.1440">
    <property type="match status" value="1"/>
</dbReference>